<feature type="non-terminal residue" evidence="2">
    <location>
        <position position="1"/>
    </location>
</feature>
<comment type="caution">
    <text evidence="2">The sequence shown here is derived from an EMBL/GenBank/DDBJ whole genome shotgun (WGS) entry which is preliminary data.</text>
</comment>
<keyword evidence="3" id="KW-1185">Reference proteome</keyword>
<proteinExistence type="predicted"/>
<feature type="transmembrane region" description="Helical" evidence="1">
    <location>
        <begin position="7"/>
        <end position="31"/>
    </location>
</feature>
<feature type="transmembrane region" description="Helical" evidence="1">
    <location>
        <begin position="37"/>
        <end position="54"/>
    </location>
</feature>
<dbReference type="AlphaFoldDB" id="A0A9K3GMI7"/>
<protein>
    <submittedName>
        <fullName evidence="2">Uncharacterized protein</fullName>
    </submittedName>
</protein>
<keyword evidence="1" id="KW-1133">Transmembrane helix</keyword>
<dbReference type="Proteomes" id="UP000265618">
    <property type="component" value="Unassembled WGS sequence"/>
</dbReference>
<reference evidence="2 3" key="1">
    <citation type="journal article" date="2018" name="PLoS ONE">
        <title>The draft genome of Kipferlia bialata reveals reductive genome evolution in fornicate parasites.</title>
        <authorList>
            <person name="Tanifuji G."/>
            <person name="Takabayashi S."/>
            <person name="Kume K."/>
            <person name="Takagi M."/>
            <person name="Nakayama T."/>
            <person name="Kamikawa R."/>
            <person name="Inagaki Y."/>
            <person name="Hashimoto T."/>
        </authorList>
    </citation>
    <scope>NUCLEOTIDE SEQUENCE [LARGE SCALE GENOMIC DNA]</scope>
    <source>
        <strain evidence="2">NY0173</strain>
    </source>
</reference>
<sequence>SKTQSTLMLYFIYWVAGTKAIFIALIAAIVIVAETRMQVAACAAMAVTVPLFYYKQYPMVRAMDAKGEISPKGYSNTLGIMIGVMTCLFTGSAVYGFITVY</sequence>
<dbReference type="EMBL" id="BDIP01004939">
    <property type="protein sequence ID" value="GIQ89339.1"/>
    <property type="molecule type" value="Genomic_DNA"/>
</dbReference>
<evidence type="ECO:0000313" key="2">
    <source>
        <dbReference type="EMBL" id="GIQ89339.1"/>
    </source>
</evidence>
<accession>A0A9K3GMI7</accession>
<evidence type="ECO:0000256" key="1">
    <source>
        <dbReference type="SAM" id="Phobius"/>
    </source>
</evidence>
<keyword evidence="1" id="KW-0812">Transmembrane</keyword>
<keyword evidence="1" id="KW-0472">Membrane</keyword>
<feature type="transmembrane region" description="Helical" evidence="1">
    <location>
        <begin position="74"/>
        <end position="98"/>
    </location>
</feature>
<organism evidence="2 3">
    <name type="scientific">Kipferlia bialata</name>
    <dbReference type="NCBI Taxonomy" id="797122"/>
    <lineage>
        <taxon>Eukaryota</taxon>
        <taxon>Metamonada</taxon>
        <taxon>Carpediemonas-like organisms</taxon>
        <taxon>Kipferlia</taxon>
    </lineage>
</organism>
<gene>
    <name evidence="2" type="ORF">KIPB_011778</name>
</gene>
<name>A0A9K3GMI7_9EUKA</name>
<evidence type="ECO:0000313" key="3">
    <source>
        <dbReference type="Proteomes" id="UP000265618"/>
    </source>
</evidence>